<dbReference type="Proteomes" id="UP000275719">
    <property type="component" value="Unassembled WGS sequence"/>
</dbReference>
<dbReference type="OrthoDB" id="5295174at2"/>
<gene>
    <name evidence="2" type="ORF">EG240_10735</name>
</gene>
<accession>A0A3P3W5B0</accession>
<dbReference type="AlphaFoldDB" id="A0A3P3W5B0"/>
<keyword evidence="1" id="KW-0732">Signal</keyword>
<sequence length="299" mass="36442">MRKLLTLLFFISLSHFAFGQPDPAWFYPEKIEKITEQLKTDSLNYDLIWERLGMKVALLMRDKGNEQFNDVFRHYPNVITCEKIDCKEYNEDFEMIYDNAFISKKIQLNPFDFYLLRMLFYGSTLQLDKAYEDLIYIKRNIPVSKDWETEIEFYFFKIYALKKDYDKALETINSILETEKNKFYAYNDPNNKYRQKVDLFKYFNKTNKLIAFLKQHCGDSFDLYFRSKNEKDNDRAELKENSFVYLTELIYYMKEYNYNELPKYEKIYKQLRYQMNENYETINPNINDSKLKSIVSQIK</sequence>
<proteinExistence type="predicted"/>
<evidence type="ECO:0000313" key="3">
    <source>
        <dbReference type="Proteomes" id="UP000275719"/>
    </source>
</evidence>
<dbReference type="EMBL" id="RQVQ01000022">
    <property type="protein sequence ID" value="RRJ89864.1"/>
    <property type="molecule type" value="Genomic_DNA"/>
</dbReference>
<name>A0A3P3W5B0_9FLAO</name>
<evidence type="ECO:0000256" key="1">
    <source>
        <dbReference type="SAM" id="SignalP"/>
    </source>
</evidence>
<protein>
    <recommendedName>
        <fullName evidence="4">Tetratricopeptide repeat protein</fullName>
    </recommendedName>
</protein>
<comment type="caution">
    <text evidence="2">The sequence shown here is derived from an EMBL/GenBank/DDBJ whole genome shotgun (WGS) entry which is preliminary data.</text>
</comment>
<feature type="signal peptide" evidence="1">
    <location>
        <begin position="1"/>
        <end position="19"/>
    </location>
</feature>
<evidence type="ECO:0000313" key="2">
    <source>
        <dbReference type="EMBL" id="RRJ89864.1"/>
    </source>
</evidence>
<reference evidence="2 3" key="1">
    <citation type="submission" date="2018-11" db="EMBL/GenBank/DDBJ databases">
        <title>Flavobacterium sp. nov., YIM 102701-2 draft genome.</title>
        <authorList>
            <person name="Li G."/>
            <person name="Jiang Y."/>
        </authorList>
    </citation>
    <scope>NUCLEOTIDE SEQUENCE [LARGE SCALE GENOMIC DNA]</scope>
    <source>
        <strain evidence="2 3">YIM 102701-2</strain>
    </source>
</reference>
<dbReference type="RefSeq" id="WP_125019398.1">
    <property type="nucleotide sequence ID" value="NZ_RQVQ01000022.1"/>
</dbReference>
<evidence type="ECO:0008006" key="4">
    <source>
        <dbReference type="Google" id="ProtNLM"/>
    </source>
</evidence>
<keyword evidence="3" id="KW-1185">Reference proteome</keyword>
<organism evidence="2 3">
    <name type="scientific">Paenimyroides tangerinum</name>
    <dbReference type="NCBI Taxonomy" id="2488728"/>
    <lineage>
        <taxon>Bacteria</taxon>
        <taxon>Pseudomonadati</taxon>
        <taxon>Bacteroidota</taxon>
        <taxon>Flavobacteriia</taxon>
        <taxon>Flavobacteriales</taxon>
        <taxon>Flavobacteriaceae</taxon>
        <taxon>Paenimyroides</taxon>
    </lineage>
</organism>
<feature type="chain" id="PRO_5018334136" description="Tetratricopeptide repeat protein" evidence="1">
    <location>
        <begin position="20"/>
        <end position="299"/>
    </location>
</feature>